<dbReference type="PANTHER" id="PTHR47216">
    <property type="match status" value="1"/>
</dbReference>
<organism evidence="5 6">
    <name type="scientific">Gimesia fumaroli</name>
    <dbReference type="NCBI Taxonomy" id="2527976"/>
    <lineage>
        <taxon>Bacteria</taxon>
        <taxon>Pseudomonadati</taxon>
        <taxon>Planctomycetota</taxon>
        <taxon>Planctomycetia</taxon>
        <taxon>Planctomycetales</taxon>
        <taxon>Planctomycetaceae</taxon>
        <taxon>Gimesia</taxon>
    </lineage>
</organism>
<feature type="transmembrane region" description="Helical" evidence="3">
    <location>
        <begin position="58"/>
        <end position="77"/>
    </location>
</feature>
<proteinExistence type="predicted"/>
<dbReference type="InterPro" id="IPR029021">
    <property type="entry name" value="Prot-tyrosine_phosphatase-like"/>
</dbReference>
<reference evidence="5 6" key="1">
    <citation type="submission" date="2019-03" db="EMBL/GenBank/DDBJ databases">
        <title>Deep-cultivation of Planctomycetes and their phenomic and genomic characterization uncovers novel biology.</title>
        <authorList>
            <person name="Wiegand S."/>
            <person name="Jogler M."/>
            <person name="Boedeker C."/>
            <person name="Pinto D."/>
            <person name="Vollmers J."/>
            <person name="Rivas-Marin E."/>
            <person name="Kohn T."/>
            <person name="Peeters S.H."/>
            <person name="Heuer A."/>
            <person name="Rast P."/>
            <person name="Oberbeckmann S."/>
            <person name="Bunk B."/>
            <person name="Jeske O."/>
            <person name="Meyerdierks A."/>
            <person name="Storesund J.E."/>
            <person name="Kallscheuer N."/>
            <person name="Luecker S."/>
            <person name="Lage O.M."/>
            <person name="Pohl T."/>
            <person name="Merkel B.J."/>
            <person name="Hornburger P."/>
            <person name="Mueller R.-W."/>
            <person name="Bruemmer F."/>
            <person name="Labrenz M."/>
            <person name="Spormann A.M."/>
            <person name="Op den Camp H."/>
            <person name="Overmann J."/>
            <person name="Amann R."/>
            <person name="Jetten M.S.M."/>
            <person name="Mascher T."/>
            <person name="Medema M.H."/>
            <person name="Devos D.P."/>
            <person name="Kaster A.-K."/>
            <person name="Ovreas L."/>
            <person name="Rohde M."/>
            <person name="Galperin M.Y."/>
            <person name="Jogler C."/>
        </authorList>
    </citation>
    <scope>NUCLEOTIDE SEQUENCE [LARGE SCALE GENOMIC DNA]</scope>
    <source>
        <strain evidence="5 6">Enr17</strain>
    </source>
</reference>
<dbReference type="Gene3D" id="3.90.190.10">
    <property type="entry name" value="Protein tyrosine phosphatase superfamily"/>
    <property type="match status" value="1"/>
</dbReference>
<evidence type="ECO:0000313" key="5">
    <source>
        <dbReference type="EMBL" id="QDV49026.1"/>
    </source>
</evidence>
<dbReference type="Proteomes" id="UP000318313">
    <property type="component" value="Chromosome"/>
</dbReference>
<keyword evidence="3" id="KW-0812">Transmembrane</keyword>
<dbReference type="InterPro" id="IPR016130">
    <property type="entry name" value="Tyr_Pase_AS"/>
</dbReference>
<evidence type="ECO:0000256" key="2">
    <source>
        <dbReference type="ARBA" id="ARBA00022912"/>
    </source>
</evidence>
<feature type="domain" description="Tyrosine specific protein phosphatases" evidence="4">
    <location>
        <begin position="174"/>
        <end position="244"/>
    </location>
</feature>
<accession>A0A518I7G1</accession>
<dbReference type="OrthoDB" id="194849at2"/>
<evidence type="ECO:0000256" key="1">
    <source>
        <dbReference type="ARBA" id="ARBA00022801"/>
    </source>
</evidence>
<name>A0A518I7G1_9PLAN</name>
<gene>
    <name evidence="5" type="ORF">Enr17x_10410</name>
</gene>
<dbReference type="EMBL" id="CP037452">
    <property type="protein sequence ID" value="QDV49026.1"/>
    <property type="molecule type" value="Genomic_DNA"/>
</dbReference>
<feature type="transmembrane region" description="Helical" evidence="3">
    <location>
        <begin position="89"/>
        <end position="112"/>
    </location>
</feature>
<evidence type="ECO:0000313" key="6">
    <source>
        <dbReference type="Proteomes" id="UP000318313"/>
    </source>
</evidence>
<dbReference type="KEGG" id="gfm:Enr17x_10410"/>
<dbReference type="GO" id="GO:0004721">
    <property type="term" value="F:phosphoprotein phosphatase activity"/>
    <property type="evidence" value="ECO:0007669"/>
    <property type="project" value="UniProtKB-KW"/>
</dbReference>
<keyword evidence="2" id="KW-0904">Protein phosphatase</keyword>
<dbReference type="InterPro" id="IPR000387">
    <property type="entry name" value="Tyr_Pase_dom"/>
</dbReference>
<dbReference type="SUPFAM" id="SSF52799">
    <property type="entry name" value="(Phosphotyrosine protein) phosphatases II"/>
    <property type="match status" value="1"/>
</dbReference>
<keyword evidence="3" id="KW-0472">Membrane</keyword>
<dbReference type="InterPro" id="IPR020422">
    <property type="entry name" value="TYR_PHOSPHATASE_DUAL_dom"/>
</dbReference>
<dbReference type="PANTHER" id="PTHR47216:SF4">
    <property type="entry name" value="OS01G0859400 PROTEIN"/>
    <property type="match status" value="1"/>
</dbReference>
<dbReference type="AlphaFoldDB" id="A0A518I7G1"/>
<dbReference type="InterPro" id="IPR000340">
    <property type="entry name" value="Dual-sp_phosphatase_cat-dom"/>
</dbReference>
<keyword evidence="1" id="KW-0378">Hydrolase</keyword>
<sequence length="253" mass="29103">MNKMFEEERILKGLFLERLNRMGVDDRRTDRFMNFGFLILAIAFLLTATAVIHQGWWWLLLWPAFSFGVVAAGYFYLGPRVFGKSERGLLAPLNRLILLPYLLYLNGIWYLLRLVRPEPAINALTETIFISRRLLSNELPEQIEHVIDLTCEFSEPEALRSGGYDCFPVLDRAVPTVEDLRIWIEKTAALEGPLLIHCAEGHGRTGVFALALLIYTGHSKTPEAALQFIQSKRPLVRLSREQWRIVQEFSKTI</sequence>
<evidence type="ECO:0000256" key="3">
    <source>
        <dbReference type="SAM" id="Phobius"/>
    </source>
</evidence>
<dbReference type="PROSITE" id="PS50056">
    <property type="entry name" value="TYR_PHOSPHATASE_2"/>
    <property type="match status" value="1"/>
</dbReference>
<dbReference type="SMART" id="SM00195">
    <property type="entry name" value="DSPc"/>
    <property type="match status" value="1"/>
</dbReference>
<dbReference type="Pfam" id="PF00782">
    <property type="entry name" value="DSPc"/>
    <property type="match status" value="1"/>
</dbReference>
<protein>
    <recommendedName>
        <fullName evidence="4">Tyrosine specific protein phosphatases domain-containing protein</fullName>
    </recommendedName>
</protein>
<feature type="transmembrane region" description="Helical" evidence="3">
    <location>
        <begin position="32"/>
        <end position="52"/>
    </location>
</feature>
<dbReference type="PROSITE" id="PS00383">
    <property type="entry name" value="TYR_PHOSPHATASE_1"/>
    <property type="match status" value="1"/>
</dbReference>
<keyword evidence="3" id="KW-1133">Transmembrane helix</keyword>
<evidence type="ECO:0000259" key="4">
    <source>
        <dbReference type="PROSITE" id="PS50056"/>
    </source>
</evidence>
<keyword evidence="6" id="KW-1185">Reference proteome</keyword>